<keyword evidence="4" id="KW-0547">Nucleotide-binding</keyword>
<dbReference type="GO" id="GO:0009570">
    <property type="term" value="C:chloroplast stroma"/>
    <property type="evidence" value="ECO:0007669"/>
    <property type="project" value="TreeGrafter"/>
</dbReference>
<dbReference type="GO" id="GO:0005739">
    <property type="term" value="C:mitochondrion"/>
    <property type="evidence" value="ECO:0007669"/>
    <property type="project" value="TreeGrafter"/>
</dbReference>
<comment type="similarity">
    <text evidence="1">Belongs to the class-II aminoacyl-tRNA synthetase family.</text>
</comment>
<keyword evidence="3" id="KW-0436">Ligase</keyword>
<accession>A0A061RBF6</accession>
<dbReference type="NCBIfam" id="TIGR00211">
    <property type="entry name" value="glyS"/>
    <property type="match status" value="1"/>
</dbReference>
<protein>
    <recommendedName>
        <fullName evidence="2">glycine--tRNA ligase</fullName>
        <ecNumber evidence="2">6.1.1.14</ecNumber>
    </recommendedName>
</protein>
<dbReference type="Pfam" id="PF02092">
    <property type="entry name" value="tRNA_synt_2f"/>
    <property type="match status" value="1"/>
</dbReference>
<evidence type="ECO:0000256" key="1">
    <source>
        <dbReference type="ARBA" id="ARBA00008226"/>
    </source>
</evidence>
<evidence type="ECO:0000313" key="9">
    <source>
        <dbReference type="EMBL" id="JAC67846.1"/>
    </source>
</evidence>
<evidence type="ECO:0000256" key="6">
    <source>
        <dbReference type="ARBA" id="ARBA00022917"/>
    </source>
</evidence>
<comment type="catalytic activity">
    <reaction evidence="8">
        <text>tRNA(Gly) + glycine + ATP = glycyl-tRNA(Gly) + AMP + diphosphate</text>
        <dbReference type="Rhea" id="RHEA:16013"/>
        <dbReference type="Rhea" id="RHEA-COMP:9664"/>
        <dbReference type="Rhea" id="RHEA-COMP:9683"/>
        <dbReference type="ChEBI" id="CHEBI:30616"/>
        <dbReference type="ChEBI" id="CHEBI:33019"/>
        <dbReference type="ChEBI" id="CHEBI:57305"/>
        <dbReference type="ChEBI" id="CHEBI:78442"/>
        <dbReference type="ChEBI" id="CHEBI:78522"/>
        <dbReference type="ChEBI" id="CHEBI:456215"/>
        <dbReference type="EC" id="6.1.1.14"/>
    </reaction>
</comment>
<evidence type="ECO:0000256" key="3">
    <source>
        <dbReference type="ARBA" id="ARBA00022598"/>
    </source>
</evidence>
<dbReference type="GO" id="GO:0006426">
    <property type="term" value="P:glycyl-tRNA aminoacylation"/>
    <property type="evidence" value="ECO:0007669"/>
    <property type="project" value="InterPro"/>
</dbReference>
<keyword evidence="5" id="KW-0067">ATP-binding</keyword>
<dbReference type="PRINTS" id="PR01045">
    <property type="entry name" value="TRNASYNTHGB"/>
</dbReference>
<dbReference type="SUPFAM" id="SSF109604">
    <property type="entry name" value="HD-domain/PDEase-like"/>
    <property type="match status" value="1"/>
</dbReference>
<reference evidence="9" key="1">
    <citation type="submission" date="2014-05" db="EMBL/GenBank/DDBJ databases">
        <title>The transcriptome of the halophilic microalga Tetraselmis sp. GSL018 isolated from the Great Salt Lake, Utah.</title>
        <authorList>
            <person name="Jinkerson R.E."/>
            <person name="D'Adamo S."/>
            <person name="Posewitz M.C."/>
        </authorList>
    </citation>
    <scope>NUCLEOTIDE SEQUENCE</scope>
    <source>
        <strain evidence="9">GSL018</strain>
    </source>
</reference>
<dbReference type="AlphaFoldDB" id="A0A061RBF6"/>
<dbReference type="PROSITE" id="PS50861">
    <property type="entry name" value="AA_TRNA_LIGASE_II_GLYAB"/>
    <property type="match status" value="1"/>
</dbReference>
<dbReference type="PANTHER" id="PTHR30075:SF2">
    <property type="entry name" value="GLYCINE--TRNA LIGASE, CHLOROPLASTIC_MITOCHONDRIAL 2"/>
    <property type="match status" value="1"/>
</dbReference>
<evidence type="ECO:0000256" key="2">
    <source>
        <dbReference type="ARBA" id="ARBA00012829"/>
    </source>
</evidence>
<dbReference type="EMBL" id="GBEZ01018604">
    <property type="protein sequence ID" value="JAC67846.1"/>
    <property type="molecule type" value="Transcribed_RNA"/>
</dbReference>
<dbReference type="HAMAP" id="MF_00255">
    <property type="entry name" value="Gly_tRNA_synth_beta"/>
    <property type="match status" value="1"/>
</dbReference>
<dbReference type="PANTHER" id="PTHR30075">
    <property type="entry name" value="GLYCYL-TRNA SYNTHETASE"/>
    <property type="match status" value="1"/>
</dbReference>
<evidence type="ECO:0000256" key="5">
    <source>
        <dbReference type="ARBA" id="ARBA00022840"/>
    </source>
</evidence>
<organism evidence="9">
    <name type="scientific">Tetraselmis sp. GSL018</name>
    <dbReference type="NCBI Taxonomy" id="582737"/>
    <lineage>
        <taxon>Eukaryota</taxon>
        <taxon>Viridiplantae</taxon>
        <taxon>Chlorophyta</taxon>
        <taxon>core chlorophytes</taxon>
        <taxon>Chlorodendrophyceae</taxon>
        <taxon>Chlorodendrales</taxon>
        <taxon>Chlorodendraceae</taxon>
        <taxon>Tetraselmis</taxon>
    </lineage>
</organism>
<name>A0A061RBF6_9CHLO</name>
<gene>
    <name evidence="9" type="primary">GLYS</name>
    <name evidence="9" type="ORF">TSPGSL018_10108</name>
</gene>
<dbReference type="InterPro" id="IPR015944">
    <property type="entry name" value="Gly-tRNA-synth_bsu"/>
</dbReference>
<evidence type="ECO:0000256" key="4">
    <source>
        <dbReference type="ARBA" id="ARBA00022741"/>
    </source>
</evidence>
<evidence type="ECO:0000256" key="7">
    <source>
        <dbReference type="ARBA" id="ARBA00023146"/>
    </source>
</evidence>
<sequence>MPAKGTAAPLVLEIGCEELPPSDLDDAVESLRRSLPALLEELSLPHGKVVVEGTPRRVAAVVADVAAYQDDKEERLRGPPATAAFKDGQPTKALEGFARKNGVSVEDVVVEADAKGTEYCYACVRTMGRPAPEVLSERIGGLVSGIAFRKSMRWNGGLAFSRPVRWLLALHGACPLPAAVGPLTGGSTTRVLRGAETPELAVRDAAAYAGTMRSSGIILSTEERRCAIWEAVRAAAAAVGGAVPTSSRTDLLLEVANLVESPAIVTGSFEERFLVLPRELLVMVMRKHQRYFPVVAAGSEDDDDGELIPHFITVANGPVNKDVVAAGNEAVLRARFEDAVFFYEADRRRGLQAMKPSLAGTLFQAELGSMLDKTQRVEALVEPLSSLMSGAAFSEALPAAKRAAGLAKADLASSVVMEMTALAGLMGRHYANLEGEEPAVAEAIFESVLPRNAFDRTAHTPAGIIVAVADRLDSLVGLMAAGCAPTANTDPYALRRTAYAMLQTLVSNGVGLNLGEAVKAAAALQPVESTQETLSSVLDFVERRLEQLLVDRGIPIEAVRAVLAERGSNPALAEVTASALSNEISKGEDSPLPAAMRSLSRPIRIIRGKEFDLSAVVQPELFESDDEKRLWDAYCAAAEHKSEQMAVGEFLETVSALSNPVDAFFDKVFVMAEDEAVRTNRLTMLRKVAELQNGIVDLSHLPGF</sequence>
<dbReference type="InterPro" id="IPR006194">
    <property type="entry name" value="Gly-tRNA-synth_heterodimer"/>
</dbReference>
<keyword evidence="6" id="KW-0648">Protein biosynthesis</keyword>
<dbReference type="EC" id="6.1.1.14" evidence="2"/>
<dbReference type="GO" id="GO:0005524">
    <property type="term" value="F:ATP binding"/>
    <property type="evidence" value="ECO:0007669"/>
    <property type="project" value="UniProtKB-KW"/>
</dbReference>
<dbReference type="GO" id="GO:0004820">
    <property type="term" value="F:glycine-tRNA ligase activity"/>
    <property type="evidence" value="ECO:0007669"/>
    <property type="project" value="UniProtKB-EC"/>
</dbReference>
<proteinExistence type="inferred from homology"/>
<keyword evidence="7 9" id="KW-0030">Aminoacyl-tRNA synthetase</keyword>
<evidence type="ECO:0000256" key="8">
    <source>
        <dbReference type="ARBA" id="ARBA00047937"/>
    </source>
</evidence>